<sequence>MSICGWVVISEKSKKLGIDRKKVLTNLAEVVKCQKLGQTITARADFTLVEEGELENGTVKNSHCKTLVRMIPLNLRTPLR</sequence>
<evidence type="ECO:0000313" key="1">
    <source>
        <dbReference type="EMBL" id="KAK6644027.1"/>
    </source>
</evidence>
<comment type="caution">
    <text evidence="1">The sequence shown here is derived from an EMBL/GenBank/DDBJ whole genome shotgun (WGS) entry which is preliminary data.</text>
</comment>
<protein>
    <submittedName>
        <fullName evidence="1">Uncharacterized protein</fullName>
    </submittedName>
</protein>
<dbReference type="EMBL" id="JAWJWE010000001">
    <property type="protein sequence ID" value="KAK6644027.1"/>
    <property type="molecule type" value="Genomic_DNA"/>
</dbReference>
<accession>A0AAN8SCL8</accession>
<proteinExistence type="predicted"/>
<dbReference type="AlphaFoldDB" id="A0AAN8SCL8"/>
<name>A0AAN8SCL8_POLSC</name>
<evidence type="ECO:0000313" key="2">
    <source>
        <dbReference type="Proteomes" id="UP001372834"/>
    </source>
</evidence>
<dbReference type="Proteomes" id="UP001372834">
    <property type="component" value="Unassembled WGS sequence"/>
</dbReference>
<reference evidence="1 2" key="1">
    <citation type="submission" date="2023-10" db="EMBL/GenBank/DDBJ databases">
        <title>Genomes of two closely related lineages of the louse Polyplax serrata with different host specificities.</title>
        <authorList>
            <person name="Martinu J."/>
            <person name="Tarabai H."/>
            <person name="Stefka J."/>
            <person name="Hypsa V."/>
        </authorList>
    </citation>
    <scope>NUCLEOTIDE SEQUENCE [LARGE SCALE GENOMIC DNA]</scope>
    <source>
        <strain evidence="1">HR10_N</strain>
    </source>
</reference>
<organism evidence="1 2">
    <name type="scientific">Polyplax serrata</name>
    <name type="common">Common mouse louse</name>
    <dbReference type="NCBI Taxonomy" id="468196"/>
    <lineage>
        <taxon>Eukaryota</taxon>
        <taxon>Metazoa</taxon>
        <taxon>Ecdysozoa</taxon>
        <taxon>Arthropoda</taxon>
        <taxon>Hexapoda</taxon>
        <taxon>Insecta</taxon>
        <taxon>Pterygota</taxon>
        <taxon>Neoptera</taxon>
        <taxon>Paraneoptera</taxon>
        <taxon>Psocodea</taxon>
        <taxon>Troctomorpha</taxon>
        <taxon>Phthiraptera</taxon>
        <taxon>Anoplura</taxon>
        <taxon>Polyplacidae</taxon>
        <taxon>Polyplax</taxon>
    </lineage>
</organism>
<gene>
    <name evidence="1" type="ORF">RUM43_000292</name>
</gene>